<feature type="compositionally biased region" description="Acidic residues" evidence="8">
    <location>
        <begin position="319"/>
        <end position="335"/>
    </location>
</feature>
<evidence type="ECO:0000256" key="1">
    <source>
        <dbReference type="ARBA" id="ARBA00002738"/>
    </source>
</evidence>
<feature type="compositionally biased region" description="Pro residues" evidence="8">
    <location>
        <begin position="764"/>
        <end position="787"/>
    </location>
</feature>
<dbReference type="Pfam" id="PF14474">
    <property type="entry name" value="RTC4"/>
    <property type="match status" value="1"/>
</dbReference>
<evidence type="ECO:0000256" key="7">
    <source>
        <dbReference type="ARBA" id="ARBA00023242"/>
    </source>
</evidence>
<feature type="compositionally biased region" description="Basic and acidic residues" evidence="8">
    <location>
        <begin position="465"/>
        <end position="475"/>
    </location>
</feature>
<organism evidence="10 11">
    <name type="scientific">Rhodotorula paludigena</name>
    <dbReference type="NCBI Taxonomy" id="86838"/>
    <lineage>
        <taxon>Eukaryota</taxon>
        <taxon>Fungi</taxon>
        <taxon>Dikarya</taxon>
        <taxon>Basidiomycota</taxon>
        <taxon>Pucciniomycotina</taxon>
        <taxon>Microbotryomycetes</taxon>
        <taxon>Sporidiobolales</taxon>
        <taxon>Sporidiobolaceae</taxon>
        <taxon>Rhodotorula</taxon>
    </lineage>
</organism>
<keyword evidence="7" id="KW-0539">Nucleus</keyword>
<feature type="compositionally biased region" description="Acidic residues" evidence="8">
    <location>
        <begin position="432"/>
        <end position="445"/>
    </location>
</feature>
<dbReference type="InterPro" id="IPR039024">
    <property type="entry name" value="RTC4"/>
</dbReference>
<evidence type="ECO:0000256" key="4">
    <source>
        <dbReference type="ARBA" id="ARBA00009461"/>
    </source>
</evidence>
<feature type="region of interest" description="Disordered" evidence="8">
    <location>
        <begin position="591"/>
        <end position="613"/>
    </location>
</feature>
<comment type="similarity">
    <text evidence="4">Belongs to the RTC4 family.</text>
</comment>
<evidence type="ECO:0000313" key="10">
    <source>
        <dbReference type="EMBL" id="GJN90604.1"/>
    </source>
</evidence>
<dbReference type="PANTHER" id="PTHR41391">
    <property type="entry name" value="RESTRICTION OF TELOMERE CAPPING PROTEIN 4"/>
    <property type="match status" value="1"/>
</dbReference>
<evidence type="ECO:0000256" key="2">
    <source>
        <dbReference type="ARBA" id="ARBA00004123"/>
    </source>
</evidence>
<name>A0AAV5GMY2_9BASI</name>
<evidence type="ECO:0000259" key="9">
    <source>
        <dbReference type="SMART" id="SM01312"/>
    </source>
</evidence>
<evidence type="ECO:0000256" key="6">
    <source>
        <dbReference type="ARBA" id="ARBA00022490"/>
    </source>
</evidence>
<feature type="compositionally biased region" description="Low complexity" evidence="8">
    <location>
        <begin position="417"/>
        <end position="429"/>
    </location>
</feature>
<dbReference type="InterPro" id="IPR028094">
    <property type="entry name" value="RTC4_C"/>
</dbReference>
<feature type="region of interest" description="Disordered" evidence="8">
    <location>
        <begin position="1"/>
        <end position="30"/>
    </location>
</feature>
<reference evidence="10 11" key="1">
    <citation type="submission" date="2021-12" db="EMBL/GenBank/DDBJ databases">
        <title>High titer production of polyol ester of fatty acids by Rhodotorula paludigena BS15 towards product separation-free biomass refinery.</title>
        <authorList>
            <person name="Mano J."/>
            <person name="Ono H."/>
            <person name="Tanaka T."/>
            <person name="Naito K."/>
            <person name="Sushida H."/>
            <person name="Ike M."/>
            <person name="Tokuyasu K."/>
            <person name="Kitaoka M."/>
        </authorList>
    </citation>
    <scope>NUCLEOTIDE SEQUENCE [LARGE SCALE GENOMIC DNA]</scope>
    <source>
        <strain evidence="10 11">BS15</strain>
    </source>
</reference>
<dbReference type="AlphaFoldDB" id="A0AAV5GMY2"/>
<feature type="region of interest" description="Disordered" evidence="8">
    <location>
        <begin position="742"/>
        <end position="800"/>
    </location>
</feature>
<feature type="compositionally biased region" description="Basic and acidic residues" evidence="8">
    <location>
        <begin position="283"/>
        <end position="292"/>
    </location>
</feature>
<evidence type="ECO:0000313" key="11">
    <source>
        <dbReference type="Proteomes" id="UP001342314"/>
    </source>
</evidence>
<evidence type="ECO:0000256" key="5">
    <source>
        <dbReference type="ARBA" id="ARBA00015162"/>
    </source>
</evidence>
<evidence type="ECO:0000256" key="3">
    <source>
        <dbReference type="ARBA" id="ARBA00004496"/>
    </source>
</evidence>
<feature type="compositionally biased region" description="Low complexity" evidence="8">
    <location>
        <begin position="592"/>
        <end position="613"/>
    </location>
</feature>
<evidence type="ECO:0000256" key="8">
    <source>
        <dbReference type="SAM" id="MobiDB-lite"/>
    </source>
</evidence>
<gene>
    <name evidence="10" type="ORF">Rhopal_003616-T1</name>
</gene>
<dbReference type="EMBL" id="BQKY01000007">
    <property type="protein sequence ID" value="GJN90604.1"/>
    <property type="molecule type" value="Genomic_DNA"/>
</dbReference>
<feature type="domain" description="Restriction of telomere capping protein 4 C-terminal" evidence="9">
    <location>
        <begin position="125"/>
        <end position="246"/>
    </location>
</feature>
<comment type="subcellular location">
    <subcellularLocation>
        <location evidence="3">Cytoplasm</location>
    </subcellularLocation>
    <subcellularLocation>
        <location evidence="2">Nucleus</location>
    </subcellularLocation>
</comment>
<sequence length="892" mass="95495">MSDDELPDSQASHNSGSSPSDSSSSSRSGSPELFGDDVYLQKCLFCRTRFDPPLSVDLLAVYQDLLDVNARESTSTKLKSNLSLPQHASFCTAHSIGAKARLEGEKNGWPVSVDWEEFEQRARNILPNIDKIAAKPSSSRFYKDFKDFATGAKDPDVSMITFDAGQPGYYGPKGFAVLFSVLQERYLKTGSKSCLSGIAHPERFVKYCLVNELGLRLIGHDQYLDLDDAEDTLYSSRNFGRAVHPLSESAESDSDESSDHDSSIVGAKASLLASDQQQQDPQSDSRKGEQPVRLRKPRVLLQSQQPQHAADSSAPSEDAHDDDDAPETLDKDLDEAPGTPQSASRETEEADDEPPHRTRQYTTRASRAAAKEHDASHPAADAQSSSSKARAAPAQSSKKRIARKSGGSARPAKRRAPGPSASTSTAATPVSDYEDDLELNSDDEVSPAKASKAKGKSKAKSSNKNAEKRAQKEEEAARAADAARLYFGCDVLEVDRRTRSLGTGYFYRHTTRPQLIKKLAELLGVQPSVLDDSQLGYYTARNLTSSSSNKNVVSLASATDYEQFQQAASSQSQSKSPQSFVLVVPKPPNLVSPATTSSSSSSKGKSAAKLATKSSATSVSKSASYLSKADKSIADVTEQLLERYNKGSCSVHPDVHCYKDQQGRHFELSGPPLTTWAVAILEGNNAATLSDPPNNTYFDAQRAIKTTVAPKTQALVPWASETPAYSALPVPPAVAWSAPPSAAFSRAPHHAPPPPAAPMHSPYPAAPPPFAYTPHPALPPPPGPPSLSLPGHSAASTSTDATLPPELVDFCSLHKLHAGTARVLDKLGINVGDVHAFDDMGGDEATEKGGEMKELFVEHGGRPLQWRPVMRALKERCEGLLGGAGGAGVADV</sequence>
<feature type="region of interest" description="Disordered" evidence="8">
    <location>
        <begin position="272"/>
        <end position="475"/>
    </location>
</feature>
<dbReference type="GO" id="GO:0005737">
    <property type="term" value="C:cytoplasm"/>
    <property type="evidence" value="ECO:0007669"/>
    <property type="project" value="UniProtKB-SubCell"/>
</dbReference>
<dbReference type="GO" id="GO:0005634">
    <property type="term" value="C:nucleus"/>
    <property type="evidence" value="ECO:0007669"/>
    <property type="project" value="UniProtKB-SubCell"/>
</dbReference>
<comment type="function">
    <text evidence="1">May be involved in a process influencing telomere capping.</text>
</comment>
<feature type="compositionally biased region" description="Basic residues" evidence="8">
    <location>
        <begin position="451"/>
        <end position="461"/>
    </location>
</feature>
<accession>A0AAV5GMY2</accession>
<keyword evidence="6" id="KW-0963">Cytoplasm</keyword>
<comment type="caution">
    <text evidence="10">The sequence shown here is derived from an EMBL/GenBank/DDBJ whole genome shotgun (WGS) entry which is preliminary data.</text>
</comment>
<dbReference type="Proteomes" id="UP001342314">
    <property type="component" value="Unassembled WGS sequence"/>
</dbReference>
<protein>
    <recommendedName>
        <fullName evidence="5">Restriction of telomere capping protein 4</fullName>
    </recommendedName>
</protein>
<dbReference type="PANTHER" id="PTHR41391:SF1">
    <property type="entry name" value="RESTRICTION OF TELOMERE CAPPING PROTEIN 4"/>
    <property type="match status" value="1"/>
</dbReference>
<proteinExistence type="inferred from homology"/>
<dbReference type="SMART" id="SM01312">
    <property type="entry name" value="RTC4"/>
    <property type="match status" value="1"/>
</dbReference>
<feature type="compositionally biased region" description="Low complexity" evidence="8">
    <location>
        <begin position="12"/>
        <end position="30"/>
    </location>
</feature>
<keyword evidence="11" id="KW-1185">Reference proteome</keyword>